<dbReference type="Pfam" id="PF00970">
    <property type="entry name" value="FAD_binding_6"/>
    <property type="match status" value="1"/>
</dbReference>
<protein>
    <submittedName>
        <fullName evidence="3">Heterodisulfide reductase subunit F</fullName>
    </submittedName>
</protein>
<dbReference type="InterPro" id="IPR039261">
    <property type="entry name" value="FNR_nucleotide-bd"/>
</dbReference>
<dbReference type="InterPro" id="IPR050353">
    <property type="entry name" value="PyrK_electron_transfer"/>
</dbReference>
<dbReference type="Gene3D" id="2.40.30.10">
    <property type="entry name" value="Translation factors"/>
    <property type="match status" value="1"/>
</dbReference>
<dbReference type="InterPro" id="IPR017927">
    <property type="entry name" value="FAD-bd_FR_type"/>
</dbReference>
<dbReference type="GO" id="GO:0016491">
    <property type="term" value="F:oxidoreductase activity"/>
    <property type="evidence" value="ECO:0007669"/>
    <property type="project" value="InterPro"/>
</dbReference>
<comment type="caution">
    <text evidence="3">The sequence shown here is derived from an EMBL/GenBank/DDBJ whole genome shotgun (WGS) entry which is preliminary data.</text>
</comment>
<dbReference type="PIRSF" id="PIRSF006816">
    <property type="entry name" value="Cyc3_hyd_g"/>
    <property type="match status" value="1"/>
</dbReference>
<dbReference type="EMBL" id="SOKU01000303">
    <property type="protein sequence ID" value="TES84656.1"/>
    <property type="molecule type" value="Genomic_DNA"/>
</dbReference>
<dbReference type="SUPFAM" id="SSF52343">
    <property type="entry name" value="Ferredoxin reductase-like, C-terminal NADP-linked domain"/>
    <property type="match status" value="1"/>
</dbReference>
<dbReference type="InterPro" id="IPR012165">
    <property type="entry name" value="Cyt_c3_hydrogenase_gsu"/>
</dbReference>
<dbReference type="GO" id="GO:0046872">
    <property type="term" value="F:metal ion binding"/>
    <property type="evidence" value="ECO:0007669"/>
    <property type="project" value="UniProtKB-KW"/>
</dbReference>
<dbReference type="Pfam" id="PF10418">
    <property type="entry name" value="DHODB_Fe-S_bind"/>
    <property type="match status" value="1"/>
</dbReference>
<evidence type="ECO:0000256" key="1">
    <source>
        <dbReference type="PIRSR" id="PIRSR006816-2"/>
    </source>
</evidence>
<dbReference type="GO" id="GO:0006221">
    <property type="term" value="P:pyrimidine nucleotide biosynthetic process"/>
    <property type="evidence" value="ECO:0007669"/>
    <property type="project" value="InterPro"/>
</dbReference>
<accession>A0A523QGR0</accession>
<organism evidence="3 4">
    <name type="scientific">Aerophobetes bacterium</name>
    <dbReference type="NCBI Taxonomy" id="2030807"/>
    <lineage>
        <taxon>Bacteria</taxon>
        <taxon>Candidatus Aerophobota</taxon>
    </lineage>
</organism>
<reference evidence="3 4" key="1">
    <citation type="submission" date="2019-03" db="EMBL/GenBank/DDBJ databases">
        <title>Metabolic potential of uncultured bacteria and archaea associated with petroleum seepage in deep-sea sediments.</title>
        <authorList>
            <person name="Dong X."/>
            <person name="Hubert C."/>
        </authorList>
    </citation>
    <scope>NUCLEOTIDE SEQUENCE [LARGE SCALE GENOMIC DNA]</scope>
    <source>
        <strain evidence="3">E44_bin92</strain>
    </source>
</reference>
<keyword evidence="1" id="KW-0001">2Fe-2S</keyword>
<gene>
    <name evidence="3" type="ORF">E3J95_06230</name>
</gene>
<feature type="binding site" evidence="1">
    <location>
        <position position="243"/>
    </location>
    <ligand>
        <name>[2Fe-2S] cluster</name>
        <dbReference type="ChEBI" id="CHEBI:190135"/>
    </ligand>
</feature>
<dbReference type="AlphaFoldDB" id="A0A523QGR0"/>
<proteinExistence type="predicted"/>
<dbReference type="PROSITE" id="PS51384">
    <property type="entry name" value="FAD_FR"/>
    <property type="match status" value="1"/>
</dbReference>
<feature type="binding site" evidence="1">
    <location>
        <position position="259"/>
    </location>
    <ligand>
        <name>[2Fe-2S] cluster</name>
        <dbReference type="ChEBI" id="CHEBI:190135"/>
    </ligand>
</feature>
<comment type="cofactor">
    <cofactor evidence="1">
        <name>[2Fe-2S] cluster</name>
        <dbReference type="ChEBI" id="CHEBI:190135"/>
    </cofactor>
    <text evidence="1">Binds 1 [2Fe-2S] cluster per subunit.</text>
</comment>
<evidence type="ECO:0000259" key="2">
    <source>
        <dbReference type="PROSITE" id="PS51384"/>
    </source>
</evidence>
<keyword evidence="1" id="KW-0408">Iron</keyword>
<dbReference type="GO" id="GO:0051537">
    <property type="term" value="F:2 iron, 2 sulfur cluster binding"/>
    <property type="evidence" value="ECO:0007669"/>
    <property type="project" value="UniProtKB-KW"/>
</dbReference>
<dbReference type="InterPro" id="IPR019480">
    <property type="entry name" value="Dihydroorotate_DH_Fe-S-bd"/>
</dbReference>
<dbReference type="Pfam" id="PF00175">
    <property type="entry name" value="NAD_binding_1"/>
    <property type="match status" value="1"/>
</dbReference>
<sequence>MENAYLPIPVKVGSIFTESEDRMLKTLDLLFLNKEDEENFKFMPGQFCEISVWGKGEAPFGIASSPTERGFLRFTVNRAGVVTTALQYLKEGDELGIRGPLGNEYPVDSFRGKNVVIIGGGFAFTTLRALIKYLLASRKDFKDITIIYGARTPGMLLYKDELKEWERRRDLKVYITVDEGSEAWQGLVGFVPTIVEKKAPNPEDAFAVICGPPIMIKFTLPKLTSLGFSPERIYTSLEMRMKCGIGMCGRCNIGKLYVCRDGPVFSVAHLQSLHQEY</sequence>
<dbReference type="InterPro" id="IPR001433">
    <property type="entry name" value="OxRdtase_FAD/NAD-bd"/>
</dbReference>
<dbReference type="PANTHER" id="PTHR43513">
    <property type="entry name" value="DIHYDROOROTATE DEHYDROGENASE B (NAD(+)), ELECTRON TRANSFER SUBUNIT"/>
    <property type="match status" value="1"/>
</dbReference>
<dbReference type="PANTHER" id="PTHR43513:SF1">
    <property type="entry name" value="ANAEROBIC SULFITE REDUCTASE SUBUNIT B"/>
    <property type="match status" value="1"/>
</dbReference>
<dbReference type="SUPFAM" id="SSF63380">
    <property type="entry name" value="Riboflavin synthase domain-like"/>
    <property type="match status" value="1"/>
</dbReference>
<dbReference type="GO" id="GO:0050660">
    <property type="term" value="F:flavin adenine dinucleotide binding"/>
    <property type="evidence" value="ECO:0007669"/>
    <property type="project" value="InterPro"/>
</dbReference>
<dbReference type="Proteomes" id="UP000320781">
    <property type="component" value="Unassembled WGS sequence"/>
</dbReference>
<dbReference type="InterPro" id="IPR017938">
    <property type="entry name" value="Riboflavin_synthase-like_b-brl"/>
</dbReference>
<feature type="binding site" evidence="1">
    <location>
        <position position="251"/>
    </location>
    <ligand>
        <name>[2Fe-2S] cluster</name>
        <dbReference type="ChEBI" id="CHEBI:190135"/>
    </ligand>
</feature>
<dbReference type="PRINTS" id="PR00406">
    <property type="entry name" value="CYTB5RDTASE"/>
</dbReference>
<dbReference type="CDD" id="cd06221">
    <property type="entry name" value="sulfite_reductase_like"/>
    <property type="match status" value="1"/>
</dbReference>
<feature type="binding site" evidence="1">
    <location>
        <position position="248"/>
    </location>
    <ligand>
        <name>[2Fe-2S] cluster</name>
        <dbReference type="ChEBI" id="CHEBI:190135"/>
    </ligand>
</feature>
<evidence type="ECO:0000313" key="3">
    <source>
        <dbReference type="EMBL" id="TES84656.1"/>
    </source>
</evidence>
<feature type="domain" description="FAD-binding FR-type" evidence="2">
    <location>
        <begin position="5"/>
        <end position="107"/>
    </location>
</feature>
<evidence type="ECO:0000313" key="4">
    <source>
        <dbReference type="Proteomes" id="UP000320781"/>
    </source>
</evidence>
<dbReference type="Gene3D" id="3.40.50.80">
    <property type="entry name" value="Nucleotide-binding domain of ferredoxin-NADP reductase (FNR) module"/>
    <property type="match status" value="1"/>
</dbReference>
<name>A0A523QGR0_UNCAE</name>
<dbReference type="InterPro" id="IPR008333">
    <property type="entry name" value="Cbr1-like_FAD-bd_dom"/>
</dbReference>
<keyword evidence="1" id="KW-0479">Metal-binding</keyword>
<keyword evidence="1" id="KW-0411">Iron-sulfur</keyword>